<sequence length="422" mass="44480">MTAELVGTENAEDSEDTVAAEPVAAAPPTDIDYTVDGIRAAVSPILQRLGAGARARELARDYAFEDVRALAEQRITLVGIAKEDGGAGGSLRDVTDLVLAIARADSSVAQALRSSFLTANQVASRRDLPNRALTLRRLRDGDLFAGSGNERSGGASGAVGTTIRRAGDGYVINGAKYYSTGGLYASWFSGSAKDEAGTVFGFTVPVDREGVERLDDFDAVGQRLTASGTTRLVNVRVSEDEITPRDNSRLDNPWLGSFAQLYLAAVEAGIAAAALDDAIWFVREKARPIKHSTADRSVEDPYVRETVGEIAARAQAARSVVLLAADVLQGVRGLTGPQARAAGAEAAVTVAQTGVIAIESALRAAELLFDVGGGSITNRDLGFDRNWRNARTVANHNPRQWKAAVAGAYHLTGEDPPTTGLF</sequence>
<dbReference type="InterPro" id="IPR013107">
    <property type="entry name" value="Acyl-CoA_DH_C"/>
</dbReference>
<protein>
    <submittedName>
        <fullName evidence="3">Acyl-CoA dehydrogenase</fullName>
    </submittedName>
</protein>
<keyword evidence="1" id="KW-0560">Oxidoreductase</keyword>
<dbReference type="GO" id="GO:0016712">
    <property type="term" value="F:oxidoreductase activity, acting on paired donors, with incorporation or reduction of molecular oxygen, reduced flavin or flavoprotein as one donor, and incorporation of one atom of oxygen"/>
    <property type="evidence" value="ECO:0007669"/>
    <property type="project" value="TreeGrafter"/>
</dbReference>
<dbReference type="InterPro" id="IPR036250">
    <property type="entry name" value="AcylCo_DH-like_C"/>
</dbReference>
<dbReference type="GO" id="GO:0033539">
    <property type="term" value="P:fatty acid beta-oxidation using acyl-CoA dehydrogenase"/>
    <property type="evidence" value="ECO:0007669"/>
    <property type="project" value="TreeGrafter"/>
</dbReference>
<name>A0A239D2D9_9ACTN</name>
<accession>A0A239D2D9</accession>
<dbReference type="OrthoDB" id="571684at2"/>
<evidence type="ECO:0000313" key="4">
    <source>
        <dbReference type="Proteomes" id="UP000198282"/>
    </source>
</evidence>
<dbReference type="Pfam" id="PF08028">
    <property type="entry name" value="Acyl-CoA_dh_2"/>
    <property type="match status" value="1"/>
</dbReference>
<evidence type="ECO:0000259" key="2">
    <source>
        <dbReference type="Pfam" id="PF08028"/>
    </source>
</evidence>
<proteinExistence type="predicted"/>
<dbReference type="Gene3D" id="2.40.110.10">
    <property type="entry name" value="Butyryl-CoA Dehydrogenase, subunit A, domain 2"/>
    <property type="match status" value="1"/>
</dbReference>
<dbReference type="RefSeq" id="WP_089206730.1">
    <property type="nucleotide sequence ID" value="NZ_FZOD01000006.1"/>
</dbReference>
<gene>
    <name evidence="3" type="ORF">SAMN05216276_1006218</name>
</gene>
<evidence type="ECO:0000256" key="1">
    <source>
        <dbReference type="ARBA" id="ARBA00023002"/>
    </source>
</evidence>
<dbReference type="PANTHER" id="PTHR48083">
    <property type="entry name" value="MEDIUM-CHAIN SPECIFIC ACYL-COA DEHYDROGENASE, MITOCHONDRIAL-RELATED"/>
    <property type="match status" value="1"/>
</dbReference>
<dbReference type="SUPFAM" id="SSF47203">
    <property type="entry name" value="Acyl-CoA dehydrogenase C-terminal domain-like"/>
    <property type="match status" value="1"/>
</dbReference>
<dbReference type="InterPro" id="IPR050741">
    <property type="entry name" value="Acyl-CoA_dehydrogenase"/>
</dbReference>
<feature type="domain" description="Acyl-CoA dehydrogenase C-terminal" evidence="2">
    <location>
        <begin position="262"/>
        <end position="397"/>
    </location>
</feature>
<organism evidence="3 4">
    <name type="scientific">Streptosporangium subroseum</name>
    <dbReference type="NCBI Taxonomy" id="106412"/>
    <lineage>
        <taxon>Bacteria</taxon>
        <taxon>Bacillati</taxon>
        <taxon>Actinomycetota</taxon>
        <taxon>Actinomycetes</taxon>
        <taxon>Streptosporangiales</taxon>
        <taxon>Streptosporangiaceae</taxon>
        <taxon>Streptosporangium</taxon>
    </lineage>
</organism>
<dbReference type="GO" id="GO:0005737">
    <property type="term" value="C:cytoplasm"/>
    <property type="evidence" value="ECO:0007669"/>
    <property type="project" value="TreeGrafter"/>
</dbReference>
<dbReference type="InterPro" id="IPR046373">
    <property type="entry name" value="Acyl-CoA_Oxase/DH_mid-dom_sf"/>
</dbReference>
<dbReference type="SUPFAM" id="SSF56645">
    <property type="entry name" value="Acyl-CoA dehydrogenase NM domain-like"/>
    <property type="match status" value="1"/>
</dbReference>
<dbReference type="PANTHER" id="PTHR48083:SF19">
    <property type="entry name" value="FLAVIN-DEPENDENT MONOOXYGENASE, OXYGENASE SUBUNIT HSAA"/>
    <property type="match status" value="1"/>
</dbReference>
<dbReference type="AlphaFoldDB" id="A0A239D2D9"/>
<dbReference type="Gene3D" id="1.20.140.10">
    <property type="entry name" value="Butyryl-CoA Dehydrogenase, subunit A, domain 3"/>
    <property type="match status" value="1"/>
</dbReference>
<dbReference type="InterPro" id="IPR009100">
    <property type="entry name" value="AcylCoA_DH/oxidase_NM_dom_sf"/>
</dbReference>
<dbReference type="GO" id="GO:0050660">
    <property type="term" value="F:flavin adenine dinucleotide binding"/>
    <property type="evidence" value="ECO:0007669"/>
    <property type="project" value="InterPro"/>
</dbReference>
<dbReference type="PIRSF" id="PIRSF016578">
    <property type="entry name" value="HsaA"/>
    <property type="match status" value="1"/>
</dbReference>
<dbReference type="Proteomes" id="UP000198282">
    <property type="component" value="Unassembled WGS sequence"/>
</dbReference>
<reference evidence="3 4" key="1">
    <citation type="submission" date="2017-06" db="EMBL/GenBank/DDBJ databases">
        <authorList>
            <person name="Kim H.J."/>
            <person name="Triplett B.A."/>
        </authorList>
    </citation>
    <scope>NUCLEOTIDE SEQUENCE [LARGE SCALE GENOMIC DNA]</scope>
    <source>
        <strain evidence="3 4">CGMCC 4.2132</strain>
    </source>
</reference>
<dbReference type="Gene3D" id="1.10.540.10">
    <property type="entry name" value="Acyl-CoA dehydrogenase/oxidase, N-terminal domain"/>
    <property type="match status" value="1"/>
</dbReference>
<dbReference type="InterPro" id="IPR037069">
    <property type="entry name" value="AcylCoA_DH/ox_N_sf"/>
</dbReference>
<dbReference type="EMBL" id="FZOD01000006">
    <property type="protein sequence ID" value="SNS26467.1"/>
    <property type="molecule type" value="Genomic_DNA"/>
</dbReference>
<evidence type="ECO:0000313" key="3">
    <source>
        <dbReference type="EMBL" id="SNS26467.1"/>
    </source>
</evidence>
<dbReference type="GO" id="GO:0003995">
    <property type="term" value="F:acyl-CoA dehydrogenase activity"/>
    <property type="evidence" value="ECO:0007669"/>
    <property type="project" value="TreeGrafter"/>
</dbReference>
<keyword evidence="4" id="KW-1185">Reference proteome</keyword>